<dbReference type="EMBL" id="JALJRB010000026">
    <property type="protein sequence ID" value="MCJ8502434.1"/>
    <property type="molecule type" value="Genomic_DNA"/>
</dbReference>
<dbReference type="Pfam" id="PF05947">
    <property type="entry name" value="T6SS_TssF"/>
    <property type="match status" value="1"/>
</dbReference>
<keyword evidence="2" id="KW-1185">Reference proteome</keyword>
<dbReference type="PIRSF" id="PIRSF028304">
    <property type="entry name" value="UCP028304"/>
    <property type="match status" value="1"/>
</dbReference>
<dbReference type="RefSeq" id="WP_246913192.1">
    <property type="nucleotide sequence ID" value="NZ_JALJRB010000026.1"/>
</dbReference>
<organism evidence="1 2">
    <name type="scientific">Desulfatitalea alkaliphila</name>
    <dbReference type="NCBI Taxonomy" id="2929485"/>
    <lineage>
        <taxon>Bacteria</taxon>
        <taxon>Pseudomonadati</taxon>
        <taxon>Thermodesulfobacteriota</taxon>
        <taxon>Desulfobacteria</taxon>
        <taxon>Desulfobacterales</taxon>
        <taxon>Desulfosarcinaceae</taxon>
        <taxon>Desulfatitalea</taxon>
    </lineage>
</organism>
<accession>A0AA41R4Z2</accession>
<dbReference type="PANTHER" id="PTHR35370:SF4">
    <property type="entry name" value="TYPE VI SECRETION SYSTEM BASEPLATE SUBUNIT TSSF"/>
    <property type="match status" value="1"/>
</dbReference>
<sequence>MIGKYYQRELAHLRRLALEFAAAHPALAPMLSGQSTDPDVERLLEGTAFLSGLLYEKMDDDFPEIVHGLIQLLFPHYLRPVPSATLIRFTPKRSLSETLVIKKGAAINSVPVEGTRCTFTTCYDVALSPLSVAAVGFSTPGGGRGLLRLDLRLEGMALEAFTSDFLRFHLGGIYAEASRRYWLLFSRLRDVRIVAANGQPVSLGRKAVTPVGFGEEERLMPYPDRSFPGFRLVQEYFVLPEKFLFFDVNGLHQWRGRGGGASFALEFEFADLPQDLPPMALAHFQLFVIPALNLFAHHADPIVLDHQKAEYPIRASGEDPRHYQIYGVNKVTGIARGSVRQRAYSPFELFNPRVTANPVYALHHRLSSLDGHAELHLSVAYPGGAAEPEVETLSLEILSTNGALPEMLQAGDVRVATESSPELADFTNTRAPTAPVQPPLGRNLLWRLLSHIFLNYLSVAAADNLRAVLKLYIFTETRDRGAVLANTQRVDAISGLDVRASDRFVEGHLLRGQEILLRLDPQGFTGEGDMHLFGAVLDHFLGNYAAINAYTRLTVEDTTGKERFTWPMRLGDRTLL</sequence>
<dbReference type="Proteomes" id="UP001165427">
    <property type="component" value="Unassembled WGS sequence"/>
</dbReference>
<dbReference type="NCBIfam" id="TIGR03359">
    <property type="entry name" value="VI_chp_6"/>
    <property type="match status" value="1"/>
</dbReference>
<evidence type="ECO:0000313" key="2">
    <source>
        <dbReference type="Proteomes" id="UP001165427"/>
    </source>
</evidence>
<dbReference type="InterPro" id="IPR010272">
    <property type="entry name" value="T6SS_TssF"/>
</dbReference>
<reference evidence="1" key="1">
    <citation type="submission" date="2022-04" db="EMBL/GenBank/DDBJ databases">
        <title>Desulfatitalea alkaliphila sp. nov., a novel anaerobic sulfate-reducing bacterium isolated from terrestrial mud volcano, Taman Peninsula, Russia.</title>
        <authorList>
            <person name="Khomyakova M.A."/>
            <person name="Merkel A.Y."/>
            <person name="Slobodkin A.I."/>
        </authorList>
    </citation>
    <scope>NUCLEOTIDE SEQUENCE</scope>
    <source>
        <strain evidence="1">M08but</strain>
    </source>
</reference>
<name>A0AA41R4Z2_9BACT</name>
<gene>
    <name evidence="1" type="primary">tssF</name>
    <name evidence="1" type="ORF">MRX98_17790</name>
</gene>
<evidence type="ECO:0000313" key="1">
    <source>
        <dbReference type="EMBL" id="MCJ8502434.1"/>
    </source>
</evidence>
<dbReference type="AlphaFoldDB" id="A0AA41R4Z2"/>
<protein>
    <submittedName>
        <fullName evidence="1">Type VI secretion system baseplate subunit TssF</fullName>
    </submittedName>
</protein>
<comment type="caution">
    <text evidence="1">The sequence shown here is derived from an EMBL/GenBank/DDBJ whole genome shotgun (WGS) entry which is preliminary data.</text>
</comment>
<dbReference type="PANTHER" id="PTHR35370">
    <property type="entry name" value="CYTOPLASMIC PROTEIN-RELATED-RELATED"/>
    <property type="match status" value="1"/>
</dbReference>
<proteinExistence type="predicted"/>